<feature type="domain" description="Histidine phosphotransferase ChpT C-terminal" evidence="1">
    <location>
        <begin position="87"/>
        <end position="199"/>
    </location>
</feature>
<protein>
    <submittedName>
        <fullName evidence="2">Histidine phosphotransferase ChpT</fullName>
    </submittedName>
</protein>
<evidence type="ECO:0000313" key="3">
    <source>
        <dbReference type="Proteomes" id="UP000184292"/>
    </source>
</evidence>
<evidence type="ECO:0000313" key="2">
    <source>
        <dbReference type="EMBL" id="SHJ22148.1"/>
    </source>
</evidence>
<dbReference type="Proteomes" id="UP000184292">
    <property type="component" value="Unassembled WGS sequence"/>
</dbReference>
<dbReference type="Pfam" id="PF10090">
    <property type="entry name" value="HPTransfase"/>
    <property type="match status" value="1"/>
</dbReference>
<dbReference type="AlphaFoldDB" id="A0A1M6HIY5"/>
<dbReference type="Gene3D" id="1.10.287.130">
    <property type="match status" value="1"/>
</dbReference>
<dbReference type="InterPro" id="IPR036890">
    <property type="entry name" value="HATPase_C_sf"/>
</dbReference>
<reference evidence="2 3" key="1">
    <citation type="submission" date="2016-11" db="EMBL/GenBank/DDBJ databases">
        <authorList>
            <person name="Jaros S."/>
            <person name="Januszkiewicz K."/>
            <person name="Wedrychowicz H."/>
        </authorList>
    </citation>
    <scope>NUCLEOTIDE SEQUENCE [LARGE SCALE GENOMIC DNA]</scope>
    <source>
        <strain evidence="2 3">DSM 100565</strain>
    </source>
</reference>
<dbReference type="RefSeq" id="WP_073333747.1">
    <property type="nucleotide sequence ID" value="NZ_FQYO01000006.1"/>
</dbReference>
<dbReference type="OrthoDB" id="9803702at2"/>
<dbReference type="EMBL" id="FQYO01000006">
    <property type="protein sequence ID" value="SHJ22148.1"/>
    <property type="molecule type" value="Genomic_DNA"/>
</dbReference>
<keyword evidence="2" id="KW-0808">Transferase</keyword>
<accession>A0A1M6HIY5</accession>
<dbReference type="Gene3D" id="3.30.565.10">
    <property type="entry name" value="Histidine kinase-like ATPase, C-terminal domain"/>
    <property type="match status" value="1"/>
</dbReference>
<gene>
    <name evidence="2" type="ORF">SAMN05444417_3253</name>
</gene>
<dbReference type="STRING" id="1447782.SAMN05444417_3253"/>
<sequence length="211" mass="21951">MKPGNGAGHESRAAAELAALVGSRICHDLINPLGAIGNGVELMELSGAPGGPELSLVADSVAAANARVRFFRLAFGRAAPGAEIARAEVADLLAAAARGGRSSYFWAVEGALPRAEIRAVLLALLCIETATPRGAEVQIRREGGRWRLVAEAATIDPAPALWTPLLARQVPDGLTPAQVQFGILPPTLHDLGFGIEMDVGRSRMIVTLGPD</sequence>
<name>A0A1M6HIY5_9RHOB</name>
<keyword evidence="3" id="KW-1185">Reference proteome</keyword>
<organism evidence="2 3">
    <name type="scientific">Wenxinia saemankumensis</name>
    <dbReference type="NCBI Taxonomy" id="1447782"/>
    <lineage>
        <taxon>Bacteria</taxon>
        <taxon>Pseudomonadati</taxon>
        <taxon>Pseudomonadota</taxon>
        <taxon>Alphaproteobacteria</taxon>
        <taxon>Rhodobacterales</taxon>
        <taxon>Roseobacteraceae</taxon>
        <taxon>Wenxinia</taxon>
    </lineage>
</organism>
<evidence type="ECO:0000259" key="1">
    <source>
        <dbReference type="Pfam" id="PF10090"/>
    </source>
</evidence>
<proteinExistence type="predicted"/>
<dbReference type="GO" id="GO:0016740">
    <property type="term" value="F:transferase activity"/>
    <property type="evidence" value="ECO:0007669"/>
    <property type="project" value="UniProtKB-KW"/>
</dbReference>
<dbReference type="InterPro" id="IPR018762">
    <property type="entry name" value="ChpT_C"/>
</dbReference>